<evidence type="ECO:0000256" key="4">
    <source>
        <dbReference type="ARBA" id="ARBA00022741"/>
    </source>
</evidence>
<dbReference type="InterPro" id="IPR035684">
    <property type="entry name" value="ArgRS_core"/>
</dbReference>
<evidence type="ECO:0000259" key="13">
    <source>
        <dbReference type="SMART" id="SM00836"/>
    </source>
</evidence>
<dbReference type="PANTHER" id="PTHR11956:SF11">
    <property type="entry name" value="ARGININE--TRNA LIGASE, MITOCHONDRIAL-RELATED"/>
    <property type="match status" value="1"/>
</dbReference>
<dbReference type="GO" id="GO:0005524">
    <property type="term" value="F:ATP binding"/>
    <property type="evidence" value="ECO:0007669"/>
    <property type="project" value="UniProtKB-KW"/>
</dbReference>
<evidence type="ECO:0000256" key="2">
    <source>
        <dbReference type="ARBA" id="ARBA00012837"/>
    </source>
</evidence>
<keyword evidence="6 12" id="KW-0648">Protein biosynthesis</keyword>
<dbReference type="PANTHER" id="PTHR11956">
    <property type="entry name" value="ARGINYL-TRNA SYNTHETASE"/>
    <property type="match status" value="1"/>
</dbReference>
<dbReference type="SUPFAM" id="SSF52374">
    <property type="entry name" value="Nucleotidylyl transferase"/>
    <property type="match status" value="1"/>
</dbReference>
<keyword evidence="3 12" id="KW-0436">Ligase</keyword>
<comment type="function">
    <text evidence="11">Catalyzes the attachment of arginine to tRNA(Arg) in a two-step reaction: arginine is first activated by ATP to form Arg-AMP and then transferred to the acceptor end of tRNA(Arg).</text>
</comment>
<name>A0A336M1I0_CULSO</name>
<evidence type="ECO:0000256" key="1">
    <source>
        <dbReference type="ARBA" id="ARBA00005594"/>
    </source>
</evidence>
<dbReference type="VEuPathDB" id="VectorBase:CSON008501"/>
<organism evidence="14">
    <name type="scientific">Culicoides sonorensis</name>
    <name type="common">Biting midge</name>
    <dbReference type="NCBI Taxonomy" id="179676"/>
    <lineage>
        <taxon>Eukaryota</taxon>
        <taxon>Metazoa</taxon>
        <taxon>Ecdysozoa</taxon>
        <taxon>Arthropoda</taxon>
        <taxon>Hexapoda</taxon>
        <taxon>Insecta</taxon>
        <taxon>Pterygota</taxon>
        <taxon>Neoptera</taxon>
        <taxon>Endopterygota</taxon>
        <taxon>Diptera</taxon>
        <taxon>Nematocera</taxon>
        <taxon>Chironomoidea</taxon>
        <taxon>Ceratopogonidae</taxon>
        <taxon>Ceratopogoninae</taxon>
        <taxon>Culicoides</taxon>
        <taxon>Monoculicoides</taxon>
    </lineage>
</organism>
<dbReference type="SUPFAM" id="SSF47323">
    <property type="entry name" value="Anticodon-binding domain of a subclass of class I aminoacyl-tRNA synthetases"/>
    <property type="match status" value="1"/>
</dbReference>
<evidence type="ECO:0000256" key="5">
    <source>
        <dbReference type="ARBA" id="ARBA00022840"/>
    </source>
</evidence>
<dbReference type="InterPro" id="IPR014729">
    <property type="entry name" value="Rossmann-like_a/b/a_fold"/>
</dbReference>
<dbReference type="OMA" id="YEFKWER"/>
<evidence type="ECO:0000256" key="12">
    <source>
        <dbReference type="RuleBase" id="RU363038"/>
    </source>
</evidence>
<dbReference type="FunFam" id="3.40.50.620:FF:000058">
    <property type="entry name" value="Mitochondrial arginyl-tRNA synthetase"/>
    <property type="match status" value="1"/>
</dbReference>
<dbReference type="GO" id="GO:0004814">
    <property type="term" value="F:arginine-tRNA ligase activity"/>
    <property type="evidence" value="ECO:0007669"/>
    <property type="project" value="UniProtKB-EC"/>
</dbReference>
<evidence type="ECO:0000256" key="9">
    <source>
        <dbReference type="ARBA" id="ARBA00039495"/>
    </source>
</evidence>
<evidence type="ECO:0000256" key="6">
    <source>
        <dbReference type="ARBA" id="ARBA00022917"/>
    </source>
</evidence>
<gene>
    <name evidence="14" type="primary">CSON008501</name>
</gene>
<dbReference type="NCBIfam" id="TIGR00456">
    <property type="entry name" value="argS"/>
    <property type="match status" value="1"/>
</dbReference>
<evidence type="ECO:0000256" key="10">
    <source>
        <dbReference type="ARBA" id="ARBA00049339"/>
    </source>
</evidence>
<dbReference type="PRINTS" id="PR01038">
    <property type="entry name" value="TRNASYNTHARG"/>
</dbReference>
<dbReference type="SMART" id="SM00836">
    <property type="entry name" value="DALR_1"/>
    <property type="match status" value="1"/>
</dbReference>
<accession>A0A336M1I0</accession>
<reference evidence="14" key="1">
    <citation type="submission" date="2018-07" db="EMBL/GenBank/DDBJ databases">
        <authorList>
            <person name="Quirk P.G."/>
            <person name="Krulwich T.A."/>
        </authorList>
    </citation>
    <scope>NUCLEOTIDE SEQUENCE</scope>
</reference>
<dbReference type="Pfam" id="PF05746">
    <property type="entry name" value="DALR_1"/>
    <property type="match status" value="1"/>
</dbReference>
<keyword evidence="7 12" id="KW-0030">Aminoacyl-tRNA synthetase</keyword>
<dbReference type="PROSITE" id="PS00178">
    <property type="entry name" value="AA_TRNA_LIGASE_I"/>
    <property type="match status" value="1"/>
</dbReference>
<dbReference type="InterPro" id="IPR009080">
    <property type="entry name" value="tRNAsynth_Ia_anticodon-bd"/>
</dbReference>
<dbReference type="GO" id="GO:0005739">
    <property type="term" value="C:mitochondrion"/>
    <property type="evidence" value="ECO:0007669"/>
    <property type="project" value="TreeGrafter"/>
</dbReference>
<dbReference type="InterPro" id="IPR001412">
    <property type="entry name" value="aa-tRNA-synth_I_CS"/>
</dbReference>
<dbReference type="GO" id="GO:0032543">
    <property type="term" value="P:mitochondrial translation"/>
    <property type="evidence" value="ECO:0007669"/>
    <property type="project" value="TreeGrafter"/>
</dbReference>
<proteinExistence type="inferred from homology"/>
<evidence type="ECO:0000256" key="3">
    <source>
        <dbReference type="ARBA" id="ARBA00022598"/>
    </source>
</evidence>
<sequence>MSSQIRTFLSRKIADAIKHDSGNTGLITHLSTLLELDKNRLEAEFYVNMRDLRELYGKEVKINVDDILELDNSRDEVLQRVMLKVKPPSNEKVVFKVNRKKLMHETLENMNEMLTQKSDQKKTVVVEYSSPNIAKPFHVGHLRSTIIGNFISNLYEHLGHNVHRVNYLGDWGTQFGYLNVGVEMKRFTQAEIQQKPIEKLYEAYVHANQESEKDSTIHDKAMSIFRELENGTYKNIEQWNSYKKFTVEELTKLYDRLGVHFTHYHWESMYGINSVTNVVEKLNKQGVLHNENDGRKIAIVGDRRVPVVKSDGTTLYLTRDIAAYMDRYEKFKFDEMIYVVDNGQNDHFTALFNIIAQLKLPYAGRGTHVKFGRIKGMSTRKGSAVFLKDILDEAKDIMKEKQLQSSTTKIDISKAEDASTDILGISAVIINDLKQRRHSHYDFSWDHALQVTGDTGIKLQYTHCRLCSLEQNSGATEANHINVDLLQEPEAIALVFELAKFPEAISRAYKSQEACVIVNYLFSLCNSTSRALNSLKIKQESNEELKSQRQLLFNHVRRTLNICMKILGLRPLTRM</sequence>
<dbReference type="AlphaFoldDB" id="A0A336M1I0"/>
<dbReference type="InterPro" id="IPR008909">
    <property type="entry name" value="DALR_anticod-bd"/>
</dbReference>
<dbReference type="Gene3D" id="3.40.50.620">
    <property type="entry name" value="HUPs"/>
    <property type="match status" value="1"/>
</dbReference>
<feature type="domain" description="DALR anticodon binding" evidence="13">
    <location>
        <begin position="459"/>
        <end position="575"/>
    </location>
</feature>
<evidence type="ECO:0000256" key="8">
    <source>
        <dbReference type="ARBA" id="ARBA00033033"/>
    </source>
</evidence>
<dbReference type="Gene3D" id="1.10.730.10">
    <property type="entry name" value="Isoleucyl-tRNA Synthetase, Domain 1"/>
    <property type="match status" value="1"/>
</dbReference>
<dbReference type="Pfam" id="PF00750">
    <property type="entry name" value="tRNA-synt_1d"/>
    <property type="match status" value="1"/>
</dbReference>
<protein>
    <recommendedName>
        <fullName evidence="9">Probable arginine--tRNA ligase, mitochondrial</fullName>
        <ecNumber evidence="2">6.1.1.19</ecNumber>
    </recommendedName>
    <alternativeName>
        <fullName evidence="8">Arginyl-tRNA synthetase</fullName>
    </alternativeName>
</protein>
<dbReference type="EMBL" id="UFQT01000320">
    <property type="protein sequence ID" value="SSX23191.1"/>
    <property type="molecule type" value="Genomic_DNA"/>
</dbReference>
<dbReference type="GO" id="GO:0006420">
    <property type="term" value="P:arginyl-tRNA aminoacylation"/>
    <property type="evidence" value="ECO:0007669"/>
    <property type="project" value="InterPro"/>
</dbReference>
<dbReference type="EC" id="6.1.1.19" evidence="2"/>
<keyword evidence="5 12" id="KW-0067">ATP-binding</keyword>
<keyword evidence="4 12" id="KW-0547">Nucleotide-binding</keyword>
<evidence type="ECO:0000256" key="7">
    <source>
        <dbReference type="ARBA" id="ARBA00023146"/>
    </source>
</evidence>
<comment type="catalytic activity">
    <reaction evidence="10">
        <text>tRNA(Arg) + L-arginine + ATP = L-arginyl-tRNA(Arg) + AMP + diphosphate</text>
        <dbReference type="Rhea" id="RHEA:20301"/>
        <dbReference type="Rhea" id="RHEA-COMP:9658"/>
        <dbReference type="Rhea" id="RHEA-COMP:9673"/>
        <dbReference type="ChEBI" id="CHEBI:30616"/>
        <dbReference type="ChEBI" id="CHEBI:32682"/>
        <dbReference type="ChEBI" id="CHEBI:33019"/>
        <dbReference type="ChEBI" id="CHEBI:78442"/>
        <dbReference type="ChEBI" id="CHEBI:78513"/>
        <dbReference type="ChEBI" id="CHEBI:456215"/>
        <dbReference type="EC" id="6.1.1.19"/>
    </reaction>
</comment>
<evidence type="ECO:0000313" key="14">
    <source>
        <dbReference type="EMBL" id="SSX23191.1"/>
    </source>
</evidence>
<evidence type="ECO:0000256" key="11">
    <source>
        <dbReference type="ARBA" id="ARBA00049595"/>
    </source>
</evidence>
<dbReference type="FunFam" id="1.10.730.10:FF:000006">
    <property type="entry name" value="Arginyl-tRNA synthetase 2, mitochondrial"/>
    <property type="match status" value="1"/>
</dbReference>
<dbReference type="InterPro" id="IPR001278">
    <property type="entry name" value="Arg-tRNA-ligase"/>
</dbReference>
<comment type="similarity">
    <text evidence="1 12">Belongs to the class-I aminoacyl-tRNA synthetase family.</text>
</comment>